<evidence type="ECO:0000313" key="2">
    <source>
        <dbReference type="Proteomes" id="UP000037696"/>
    </source>
</evidence>
<name>A0A0M8P6P0_9EURO</name>
<keyword evidence="2" id="KW-1185">Reference proteome</keyword>
<dbReference type="AlphaFoldDB" id="A0A0M8P6P0"/>
<evidence type="ECO:0000313" key="1">
    <source>
        <dbReference type="EMBL" id="KOS41500.1"/>
    </source>
</evidence>
<feature type="non-terminal residue" evidence="1">
    <location>
        <position position="1"/>
    </location>
</feature>
<organism evidence="1 2">
    <name type="scientific">Penicillium nordicum</name>
    <dbReference type="NCBI Taxonomy" id="229535"/>
    <lineage>
        <taxon>Eukaryota</taxon>
        <taxon>Fungi</taxon>
        <taxon>Dikarya</taxon>
        <taxon>Ascomycota</taxon>
        <taxon>Pezizomycotina</taxon>
        <taxon>Eurotiomycetes</taxon>
        <taxon>Eurotiomycetidae</taxon>
        <taxon>Eurotiales</taxon>
        <taxon>Aspergillaceae</taxon>
        <taxon>Penicillium</taxon>
    </lineage>
</organism>
<reference evidence="1 2" key="1">
    <citation type="submission" date="2015-08" db="EMBL/GenBank/DDBJ databases">
        <title>Genome sequencing of Penicillium nordicum.</title>
        <authorList>
            <person name="Nguyen H.D."/>
            <person name="Seifert K.A."/>
        </authorList>
    </citation>
    <scope>NUCLEOTIDE SEQUENCE [LARGE SCALE GENOMIC DNA]</scope>
    <source>
        <strain evidence="1 2">DAOMC 185683</strain>
    </source>
</reference>
<proteinExistence type="predicted"/>
<gene>
    <name evidence="1" type="ORF">ACN38_g7645</name>
</gene>
<accession>A0A0M8P6P0</accession>
<dbReference type="EMBL" id="LHQQ01000130">
    <property type="protein sequence ID" value="KOS41500.1"/>
    <property type="molecule type" value="Genomic_DNA"/>
</dbReference>
<protein>
    <submittedName>
        <fullName evidence="1">Uncharacterized protein</fullName>
    </submittedName>
</protein>
<comment type="caution">
    <text evidence="1">The sequence shown here is derived from an EMBL/GenBank/DDBJ whole genome shotgun (WGS) entry which is preliminary data.</text>
</comment>
<dbReference type="Proteomes" id="UP000037696">
    <property type="component" value="Unassembled WGS sequence"/>
</dbReference>
<sequence>TAQIVEIAGFVILETGSSQYQPFYLYSSIQQISVRLH</sequence>